<comment type="similarity">
    <text evidence="5">Belongs to the vitamin-B12 dependent methionine synthase family.</text>
</comment>
<evidence type="ECO:0000256" key="2">
    <source>
        <dbReference type="ARBA" id="ARBA00001947"/>
    </source>
</evidence>
<dbReference type="GO" id="GO:0008705">
    <property type="term" value="F:methionine synthase activity"/>
    <property type="evidence" value="ECO:0007669"/>
    <property type="project" value="UniProtKB-UniRule"/>
</dbReference>
<dbReference type="SUPFAM" id="SSF82282">
    <property type="entry name" value="Homocysteine S-methyltransferase"/>
    <property type="match status" value="1"/>
</dbReference>
<dbReference type="Pfam" id="PF02965">
    <property type="entry name" value="Met_synt_B12"/>
    <property type="match status" value="1"/>
</dbReference>
<evidence type="ECO:0000256" key="21">
    <source>
        <dbReference type="PIRNR" id="PIRNR000381"/>
    </source>
</evidence>
<protein>
    <recommendedName>
        <fullName evidence="7 20">Methionine synthase</fullName>
        <ecNumber evidence="6 20">2.1.1.13</ecNumber>
    </recommendedName>
    <alternativeName>
        <fullName evidence="19 21">5-methyltetrahydrofolate--homocysteine methyltransferase</fullName>
    </alternativeName>
</protein>
<keyword evidence="12 21" id="KW-0949">S-adenosyl-L-methionine</keyword>
<feature type="binding site" evidence="23">
    <location>
        <position position="806"/>
    </location>
    <ligand>
        <name>methylcob(III)alamin</name>
        <dbReference type="ChEBI" id="CHEBI:28115"/>
    </ligand>
</feature>
<dbReference type="SMART" id="SM01018">
    <property type="entry name" value="B12-binding_2"/>
    <property type="match status" value="1"/>
</dbReference>
<evidence type="ECO:0000256" key="18">
    <source>
        <dbReference type="ARBA" id="ARBA00025552"/>
    </source>
</evidence>
<gene>
    <name evidence="30" type="ORF">DNJ96_00450</name>
</gene>
<dbReference type="InterPro" id="IPR036589">
    <property type="entry name" value="HCY_dom_sf"/>
</dbReference>
<dbReference type="GO" id="GO:0031419">
    <property type="term" value="F:cobalamin binding"/>
    <property type="evidence" value="ECO:0007669"/>
    <property type="project" value="UniProtKB-UniRule"/>
</dbReference>
<dbReference type="FunFam" id="3.20.20.330:FF:000001">
    <property type="entry name" value="Methionine synthase"/>
    <property type="match status" value="1"/>
</dbReference>
<feature type="binding site" evidence="22 24">
    <location>
        <position position="250"/>
    </location>
    <ligand>
        <name>Zn(2+)</name>
        <dbReference type="ChEBI" id="CHEBI:29105"/>
    </ligand>
</feature>
<dbReference type="PIRSF" id="PIRSF000381">
    <property type="entry name" value="MetH"/>
    <property type="match status" value="1"/>
</dbReference>
<keyword evidence="13 21" id="KW-0479">Metal-binding</keyword>
<dbReference type="PROSITE" id="PS50970">
    <property type="entry name" value="HCY"/>
    <property type="match status" value="1"/>
</dbReference>
<dbReference type="CDD" id="cd00740">
    <property type="entry name" value="MeTr"/>
    <property type="match status" value="1"/>
</dbReference>
<evidence type="ECO:0000256" key="5">
    <source>
        <dbReference type="ARBA" id="ARBA00010398"/>
    </source>
</evidence>
<evidence type="ECO:0000259" key="26">
    <source>
        <dbReference type="PROSITE" id="PS50972"/>
    </source>
</evidence>
<feature type="binding site" evidence="22 24">
    <location>
        <position position="314"/>
    </location>
    <ligand>
        <name>Zn(2+)</name>
        <dbReference type="ChEBI" id="CHEBI:29105"/>
    </ligand>
</feature>
<dbReference type="Gene3D" id="3.40.50.280">
    <property type="entry name" value="Cobalamin-binding domain"/>
    <property type="match status" value="1"/>
</dbReference>
<keyword evidence="8 21" id="KW-0489">Methyltransferase</keyword>
<dbReference type="FunFam" id="1.10.1240.10:FF:000001">
    <property type="entry name" value="Methionine synthase"/>
    <property type="match status" value="1"/>
</dbReference>
<evidence type="ECO:0000256" key="13">
    <source>
        <dbReference type="ARBA" id="ARBA00022723"/>
    </source>
</evidence>
<comment type="function">
    <text evidence="18 21">Catalyzes the transfer of a methyl group from methyl-cobalamin to homocysteine, yielding enzyme-bound cob(I)alamin and methionine. Subsequently, remethylates the cofactor using methyltetrahydrofolate.</text>
</comment>
<feature type="binding site" evidence="23">
    <location>
        <begin position="1199"/>
        <end position="1200"/>
    </location>
    <ligand>
        <name>S-adenosyl-L-methionine</name>
        <dbReference type="ChEBI" id="CHEBI:59789"/>
    </ligand>
</feature>
<dbReference type="Pfam" id="PF02310">
    <property type="entry name" value="B12-binding"/>
    <property type="match status" value="1"/>
</dbReference>
<keyword evidence="15 21" id="KW-0862">Zinc</keyword>
<evidence type="ECO:0000256" key="9">
    <source>
        <dbReference type="ARBA" id="ARBA00022605"/>
    </source>
</evidence>
<dbReference type="InterPro" id="IPR037010">
    <property type="entry name" value="VitB12-dep_Met_synth_activ_sf"/>
</dbReference>
<organism evidence="30 31">
    <name type="scientific">Stutzerimonas kirkiae</name>
    <dbReference type="NCBI Taxonomy" id="2211392"/>
    <lineage>
        <taxon>Bacteria</taxon>
        <taxon>Pseudomonadati</taxon>
        <taxon>Pseudomonadota</taxon>
        <taxon>Gammaproteobacteria</taxon>
        <taxon>Pseudomonadales</taxon>
        <taxon>Pseudomonadaceae</taxon>
        <taxon>Stutzerimonas</taxon>
    </lineage>
</organism>
<dbReference type="Gene3D" id="1.10.1240.10">
    <property type="entry name" value="Methionine synthase domain"/>
    <property type="match status" value="1"/>
</dbReference>
<dbReference type="RefSeq" id="WP_131183303.1">
    <property type="nucleotide sequence ID" value="NZ_QJUO01000003.1"/>
</dbReference>
<dbReference type="GO" id="GO:0050667">
    <property type="term" value="P:homocysteine metabolic process"/>
    <property type="evidence" value="ECO:0007669"/>
    <property type="project" value="TreeGrafter"/>
</dbReference>
<dbReference type="Pfam" id="PF02607">
    <property type="entry name" value="B12-binding_2"/>
    <property type="match status" value="1"/>
</dbReference>
<keyword evidence="16 21" id="KW-0486">Methionine biosynthesis</keyword>
<dbReference type="EC" id="2.1.1.13" evidence="6 20"/>
<evidence type="ECO:0000259" key="28">
    <source>
        <dbReference type="PROSITE" id="PS51332"/>
    </source>
</evidence>
<dbReference type="GO" id="GO:0046653">
    <property type="term" value="P:tetrahydrofolate metabolic process"/>
    <property type="evidence" value="ECO:0007669"/>
    <property type="project" value="TreeGrafter"/>
</dbReference>
<evidence type="ECO:0000256" key="14">
    <source>
        <dbReference type="ARBA" id="ARBA00022737"/>
    </source>
</evidence>
<dbReference type="InterPro" id="IPR003726">
    <property type="entry name" value="HCY_dom"/>
</dbReference>
<evidence type="ECO:0000256" key="1">
    <source>
        <dbReference type="ARBA" id="ARBA00001700"/>
    </source>
</evidence>
<dbReference type="SUPFAM" id="SSF52242">
    <property type="entry name" value="Cobalamin (vitamin B12)-binding domain"/>
    <property type="match status" value="1"/>
</dbReference>
<accession>A0A4V2KDI3</accession>
<evidence type="ECO:0000256" key="22">
    <source>
        <dbReference type="PIRSR" id="PIRSR000381-1"/>
    </source>
</evidence>
<dbReference type="AlphaFoldDB" id="A0A4V2KDI3"/>
<keyword evidence="17 21" id="KW-0170">Cobalt</keyword>
<keyword evidence="14" id="KW-0677">Repeat</keyword>
<dbReference type="GO" id="GO:0008270">
    <property type="term" value="F:zinc ion binding"/>
    <property type="evidence" value="ECO:0007669"/>
    <property type="project" value="UniProtKB-UniRule"/>
</dbReference>
<keyword evidence="31" id="KW-1185">Reference proteome</keyword>
<feature type="binding site" evidence="22 24">
    <location>
        <position position="313"/>
    </location>
    <ligand>
        <name>Zn(2+)</name>
        <dbReference type="ChEBI" id="CHEBI:29105"/>
    </ligand>
</feature>
<evidence type="ECO:0000313" key="30">
    <source>
        <dbReference type="EMBL" id="TBU99809.1"/>
    </source>
</evidence>
<evidence type="ECO:0000259" key="29">
    <source>
        <dbReference type="PROSITE" id="PS51337"/>
    </source>
</evidence>
<dbReference type="NCBIfam" id="NF007024">
    <property type="entry name" value="PRK09490.1"/>
    <property type="match status" value="1"/>
</dbReference>
<sequence length="1236" mass="135435">MYDRNTRLQALQQALRERILILDGGMGTMIQSYRLEEADYRGERFADWPQDVKGNNDLLILSRPDVIGAIEKAYLDAGADILETNTFNATRVSQADYGMEALVYQLNVEGARLARQVADAKTLETPGRPRFVAGVLGPTSRTCSISPDVNDPGYRNVTFDELVENYSEATKGLIEGGADLILIETIFDTLNAKAAIFAVQGVFEETGIELPIMISGTITDASGRTLSGQTTEAFWNSVNHAKPISVGLNCALGAADLRPYLAELAAKADTFVSAHPNAGLPNAFGEYDETPQEMASVIEEFAASGFLNIIGGCCGTTPAHIQAIAQAVAKYPPRVVPEIPKACRLSGLEPFTIDRQSLFVNVGERTNITGSARFARLIREENYTEALEVALQQVEAGAQVIDINMDEGMLDSKAAMVRFLNLIAGEPDISRVPIMIDSSKWEVIEAGLKCIQGKGIVNSISMKEGVEQFKHHARLCKRYGAAVVVMAFDEDGQADTQARKEEICQRSYDILVDEVGFPPQDIIFDANIFAVATGIEEHNNYAVDFIEACAYIRDRLPYALSSGGVSNVSFSFRGNNPVREAIHSVFLYYAIRNGLSMGIVNAGQLEIYDDIPAELRDAVEDVILNRTPDATEALLAIADKYKGDGSVKEVENEEWRSLPVDKRLEHALVKGITAFIVEDTEECRQQCARPIEVIEGPLMSGMNVVGDLFGSGKMFLPQVVKSARVMKQAVAHLIPFIEAEKGDKPEAKGKILMATVKGDVHDIGKNIVGVVLGCNGYDIVDLGVMVPAEKILQVAREEKCDIIGLSGLITPSLDEMVHVAREMQRQGFSLPLMIGGATTSKAHTAVKIEPRYQNDAVVYVTDASRAVGVATQLLSKEMKHDFVARTRSDYITVRERTAARGQRAERLSYAAAIANKPVFDWSGYQPSVPTFTGARLLDDIDLSVLAGYIDWTPFFISWDLAGKYPRILDDEVVGEAATALFADAQAMLRKLIDEKLIKARALFGFWPANQVNDDDLEVYGEDGQPLATLHHLRQQTIKPDGKPNFSLADFVAPKASGITDYVGGFITTAGIGAEEVAKAYQEAGDDYCSIMVKALADRLAEACAEWLHERVRKEFWGYAPDEHLDNEALIKEQYKGIRPAPGYPACPDHTEKKTLFALLDPAADFNQAGRSGVFLTEHYAMFPAAAVSGWYFAHPEAQYFAVGKVDKDQVQSYTARKDQDLAVTERWLAPNLGYDE</sequence>
<evidence type="ECO:0000256" key="11">
    <source>
        <dbReference type="ARBA" id="ARBA00022679"/>
    </source>
</evidence>
<evidence type="ECO:0000256" key="4">
    <source>
        <dbReference type="ARBA" id="ARBA00005178"/>
    </source>
</evidence>
<feature type="domain" description="Hcy-binding" evidence="25">
    <location>
        <begin position="8"/>
        <end position="328"/>
    </location>
</feature>
<name>A0A4V2KDI3_9GAMM</name>
<dbReference type="FunFam" id="3.40.50.280:FF:000001">
    <property type="entry name" value="Methionine synthase"/>
    <property type="match status" value="1"/>
</dbReference>
<dbReference type="InterPro" id="IPR036594">
    <property type="entry name" value="Meth_synthase_dom"/>
</dbReference>
<evidence type="ECO:0000256" key="7">
    <source>
        <dbReference type="ARBA" id="ARBA00013998"/>
    </source>
</evidence>
<dbReference type="PROSITE" id="PS51337">
    <property type="entry name" value="B12_BINDING_NTER"/>
    <property type="match status" value="1"/>
</dbReference>
<dbReference type="PANTHER" id="PTHR45833">
    <property type="entry name" value="METHIONINE SYNTHASE"/>
    <property type="match status" value="1"/>
</dbReference>
<dbReference type="PANTHER" id="PTHR45833:SF1">
    <property type="entry name" value="METHIONINE SYNTHASE"/>
    <property type="match status" value="1"/>
</dbReference>
<dbReference type="InterPro" id="IPR000489">
    <property type="entry name" value="Pterin-binding_dom"/>
</dbReference>
<feature type="binding site" evidence="23">
    <location>
        <position position="1138"/>
    </location>
    <ligand>
        <name>S-adenosyl-L-methionine</name>
        <dbReference type="ChEBI" id="CHEBI:59789"/>
    </ligand>
</feature>
<dbReference type="NCBIfam" id="TIGR02082">
    <property type="entry name" value="metH"/>
    <property type="match status" value="1"/>
</dbReference>
<dbReference type="InterPro" id="IPR050554">
    <property type="entry name" value="Met_Synthase/Corrinoid"/>
</dbReference>
<feature type="binding site" evidence="23">
    <location>
        <begin position="758"/>
        <end position="762"/>
    </location>
    <ligand>
        <name>methylcob(III)alamin</name>
        <dbReference type="ChEBI" id="CHEBI:28115"/>
    </ligand>
</feature>
<evidence type="ECO:0000259" key="27">
    <source>
        <dbReference type="PROSITE" id="PS50974"/>
    </source>
</evidence>
<dbReference type="PROSITE" id="PS50974">
    <property type="entry name" value="ADOMET_ACTIVATION"/>
    <property type="match status" value="1"/>
</dbReference>
<dbReference type="FunFam" id="3.20.20.20:FF:000002">
    <property type="entry name" value="Methionine synthase"/>
    <property type="match status" value="1"/>
</dbReference>
<keyword evidence="11 21" id="KW-0808">Transferase</keyword>
<feature type="binding site" evidence="23">
    <location>
        <position position="695"/>
    </location>
    <ligand>
        <name>methylcob(III)alamin</name>
        <dbReference type="ChEBI" id="CHEBI:28115"/>
    </ligand>
</feature>
<dbReference type="Gene3D" id="3.20.20.330">
    <property type="entry name" value="Homocysteine-binding-like domain"/>
    <property type="match status" value="1"/>
</dbReference>
<comment type="cofactor">
    <cofactor evidence="3 21 22">
        <name>methylcob(III)alamin</name>
        <dbReference type="ChEBI" id="CHEBI:28115"/>
    </cofactor>
</comment>
<evidence type="ECO:0000259" key="25">
    <source>
        <dbReference type="PROSITE" id="PS50970"/>
    </source>
</evidence>
<evidence type="ECO:0000313" key="31">
    <source>
        <dbReference type="Proteomes" id="UP000292639"/>
    </source>
</evidence>
<dbReference type="Gene3D" id="1.10.288.10">
    <property type="entry name" value="Cobalamin-dependent Methionine Synthase, domain 2"/>
    <property type="match status" value="1"/>
</dbReference>
<keyword evidence="10 21" id="KW-0846">Cobalamin</keyword>
<dbReference type="InterPro" id="IPR011005">
    <property type="entry name" value="Dihydropteroate_synth-like_sf"/>
</dbReference>
<dbReference type="InterPro" id="IPR036724">
    <property type="entry name" value="Cobalamin-bd_sf"/>
</dbReference>
<dbReference type="GO" id="GO:0032259">
    <property type="term" value="P:methylation"/>
    <property type="evidence" value="ECO:0007669"/>
    <property type="project" value="UniProtKB-KW"/>
</dbReference>
<comment type="domain">
    <text evidence="21">Modular enzyme with four functionally distinct domains. The isolated Hcy-binding domain catalyzes methyl transfer from free methylcobalamin to homocysteine. The Hcy-binding domain in association with the pterin-binding domain catalyzes the methylation of cob(I)alamin by methyltetrahydrofolate and the methylation of homocysteine. The B12-binding domain binds the cofactor. The AdoMet activation domain binds S-adenosyl-L-methionine. Under aerobic conditions cob(I)alamin can be converted to inactive cob(II)alamin. Reductive methylation by S-adenosyl-L-methionine and flavodoxin regenerates methylcobalamin.</text>
</comment>
<evidence type="ECO:0000256" key="8">
    <source>
        <dbReference type="ARBA" id="ARBA00022603"/>
    </source>
</evidence>
<feature type="binding site" description="axial binding residue" evidence="22">
    <location>
        <position position="761"/>
    </location>
    <ligand>
        <name>methylcob(III)alamin</name>
        <dbReference type="ChEBI" id="CHEBI:28115"/>
    </ligand>
    <ligandPart>
        <name>Co</name>
        <dbReference type="ChEBI" id="CHEBI:27638"/>
    </ligandPart>
</feature>
<dbReference type="UniPathway" id="UPA00051">
    <property type="reaction ID" value="UER00081"/>
</dbReference>
<dbReference type="InterPro" id="IPR033706">
    <property type="entry name" value="Met_synthase_B12-bd"/>
</dbReference>
<evidence type="ECO:0000256" key="10">
    <source>
        <dbReference type="ARBA" id="ARBA00022628"/>
    </source>
</evidence>
<comment type="catalytic activity">
    <reaction evidence="1 21">
        <text>(6S)-5-methyl-5,6,7,8-tetrahydrofolate + L-homocysteine = (6S)-5,6,7,8-tetrahydrofolate + L-methionine</text>
        <dbReference type="Rhea" id="RHEA:11172"/>
        <dbReference type="ChEBI" id="CHEBI:18608"/>
        <dbReference type="ChEBI" id="CHEBI:57453"/>
        <dbReference type="ChEBI" id="CHEBI:57844"/>
        <dbReference type="ChEBI" id="CHEBI:58199"/>
        <dbReference type="EC" id="2.1.1.13"/>
    </reaction>
</comment>
<dbReference type="SUPFAM" id="SSF47644">
    <property type="entry name" value="Methionine synthase domain"/>
    <property type="match status" value="1"/>
</dbReference>
<dbReference type="SUPFAM" id="SSF56507">
    <property type="entry name" value="Methionine synthase activation domain-like"/>
    <property type="match status" value="1"/>
</dbReference>
<dbReference type="SUPFAM" id="SSF51717">
    <property type="entry name" value="Dihydropteroate synthetase-like"/>
    <property type="match status" value="1"/>
</dbReference>
<feature type="domain" description="AdoMet activation" evidence="27">
    <location>
        <begin position="900"/>
        <end position="1236"/>
    </location>
</feature>
<evidence type="ECO:0000256" key="23">
    <source>
        <dbReference type="PIRSR" id="PIRSR000381-2"/>
    </source>
</evidence>
<evidence type="ECO:0000256" key="6">
    <source>
        <dbReference type="ARBA" id="ARBA00012032"/>
    </source>
</evidence>
<dbReference type="Pfam" id="PF00809">
    <property type="entry name" value="Pterin_bind"/>
    <property type="match status" value="1"/>
</dbReference>
<dbReference type="PROSITE" id="PS51332">
    <property type="entry name" value="B12_BINDING"/>
    <property type="match status" value="1"/>
</dbReference>
<dbReference type="InterPro" id="IPR006158">
    <property type="entry name" value="Cobalamin-bd"/>
</dbReference>
<comment type="cofactor">
    <cofactor evidence="2 21 24">
        <name>Zn(2+)</name>
        <dbReference type="ChEBI" id="CHEBI:29105"/>
    </cofactor>
</comment>
<dbReference type="InterPro" id="IPR004223">
    <property type="entry name" value="VitB12-dep_Met_synth_activ_dom"/>
</dbReference>
<evidence type="ECO:0000256" key="3">
    <source>
        <dbReference type="ARBA" id="ARBA00001956"/>
    </source>
</evidence>
<dbReference type="GO" id="GO:0005829">
    <property type="term" value="C:cytosol"/>
    <property type="evidence" value="ECO:0007669"/>
    <property type="project" value="TreeGrafter"/>
</dbReference>
<dbReference type="EMBL" id="QJUP01000001">
    <property type="protein sequence ID" value="TBU99809.1"/>
    <property type="molecule type" value="Genomic_DNA"/>
</dbReference>
<feature type="domain" description="Pterin-binding" evidence="26">
    <location>
        <begin position="359"/>
        <end position="620"/>
    </location>
</feature>
<dbReference type="InterPro" id="IPR003759">
    <property type="entry name" value="Cbl-bd_cap"/>
</dbReference>
<comment type="caution">
    <text evidence="30">The sequence shown here is derived from an EMBL/GenBank/DDBJ whole genome shotgun (WGS) entry which is preliminary data.</text>
</comment>
<evidence type="ECO:0000256" key="15">
    <source>
        <dbReference type="ARBA" id="ARBA00022833"/>
    </source>
</evidence>
<feature type="binding site" evidence="23">
    <location>
        <position position="810"/>
    </location>
    <ligand>
        <name>methylcob(III)alamin</name>
        <dbReference type="ChEBI" id="CHEBI:28115"/>
    </ligand>
</feature>
<dbReference type="InterPro" id="IPR011822">
    <property type="entry name" value="MetH"/>
</dbReference>
<keyword evidence="9 21" id="KW-0028">Amino-acid biosynthesis</keyword>
<dbReference type="Gene3D" id="3.10.196.10">
    <property type="entry name" value="Vitamin B12-dependent methionine synthase, activation domain"/>
    <property type="match status" value="1"/>
</dbReference>
<comment type="pathway">
    <text evidence="4 21">Amino-acid biosynthesis; L-methionine biosynthesis via de novo pathway; L-methionine from L-homocysteine (MetH route): step 1/1.</text>
</comment>
<evidence type="ECO:0000256" key="17">
    <source>
        <dbReference type="ARBA" id="ARBA00023285"/>
    </source>
</evidence>
<dbReference type="Pfam" id="PF02574">
    <property type="entry name" value="S-methyl_trans"/>
    <property type="match status" value="1"/>
</dbReference>
<evidence type="ECO:0000256" key="19">
    <source>
        <dbReference type="ARBA" id="ARBA00031040"/>
    </source>
</evidence>
<evidence type="ECO:0000256" key="12">
    <source>
        <dbReference type="ARBA" id="ARBA00022691"/>
    </source>
</evidence>
<evidence type="ECO:0000256" key="20">
    <source>
        <dbReference type="NCBIfam" id="TIGR02082"/>
    </source>
</evidence>
<feature type="binding site" evidence="23">
    <location>
        <position position="950"/>
    </location>
    <ligand>
        <name>S-adenosyl-L-methionine</name>
        <dbReference type="ChEBI" id="CHEBI:59789"/>
    </ligand>
</feature>
<feature type="domain" description="B12-binding" evidence="28">
    <location>
        <begin position="748"/>
        <end position="884"/>
    </location>
</feature>
<feature type="domain" description="B12-binding N-terminal" evidence="29">
    <location>
        <begin position="651"/>
        <end position="745"/>
    </location>
</feature>
<dbReference type="PROSITE" id="PS50972">
    <property type="entry name" value="PTERIN_BINDING"/>
    <property type="match status" value="1"/>
</dbReference>
<feature type="binding site" evidence="23">
    <location>
        <position position="863"/>
    </location>
    <ligand>
        <name>methylcob(III)alamin</name>
        <dbReference type="ChEBI" id="CHEBI:28115"/>
    </ligand>
</feature>
<proteinExistence type="inferred from homology"/>
<evidence type="ECO:0000256" key="16">
    <source>
        <dbReference type="ARBA" id="ARBA00023167"/>
    </source>
</evidence>
<dbReference type="Proteomes" id="UP000292639">
    <property type="component" value="Unassembled WGS sequence"/>
</dbReference>
<evidence type="ECO:0000256" key="24">
    <source>
        <dbReference type="PROSITE-ProRule" id="PRU00333"/>
    </source>
</evidence>
<dbReference type="CDD" id="cd02069">
    <property type="entry name" value="methionine_synthase_B12_BD"/>
    <property type="match status" value="1"/>
</dbReference>
<reference evidence="30 31" key="1">
    <citation type="submission" date="2018-06" db="EMBL/GenBank/DDBJ databases">
        <title>Three novel Pseudomonas species isolated from symptomatic oak.</title>
        <authorList>
            <person name="Bueno-Gonzalez V."/>
            <person name="Brady C."/>
        </authorList>
    </citation>
    <scope>NUCLEOTIDE SEQUENCE [LARGE SCALE GENOMIC DNA]</scope>
    <source>
        <strain evidence="30 31">P17C</strain>
    </source>
</reference>
<dbReference type="Gene3D" id="3.20.20.20">
    <property type="entry name" value="Dihydropteroate synthase-like"/>
    <property type="match status" value="1"/>
</dbReference>